<evidence type="ECO:0000313" key="4">
    <source>
        <dbReference type="Proteomes" id="UP000182987"/>
    </source>
</evidence>
<keyword evidence="4" id="KW-1185">Reference proteome</keyword>
<evidence type="ECO:0000313" key="3">
    <source>
        <dbReference type="EMBL" id="APG06053.1"/>
    </source>
</evidence>
<dbReference type="Proteomes" id="UP000182987">
    <property type="component" value="Chromosome"/>
</dbReference>
<proteinExistence type="predicted"/>
<organism evidence="3 4">
    <name type="scientific">Luteibacter rhizovicinus DSM 16549</name>
    <dbReference type="NCBI Taxonomy" id="1440763"/>
    <lineage>
        <taxon>Bacteria</taxon>
        <taxon>Pseudomonadati</taxon>
        <taxon>Pseudomonadota</taxon>
        <taxon>Gammaproteobacteria</taxon>
        <taxon>Lysobacterales</taxon>
        <taxon>Rhodanobacteraceae</taxon>
        <taxon>Luteibacter</taxon>
    </lineage>
</organism>
<name>A0A1L3EYC8_9GAMM</name>
<dbReference type="RefSeq" id="WP_071925052.1">
    <property type="nucleotide sequence ID" value="NZ_CP017480.1"/>
</dbReference>
<evidence type="ECO:0000256" key="2">
    <source>
        <dbReference type="SAM" id="SignalP"/>
    </source>
</evidence>
<dbReference type="AlphaFoldDB" id="A0A1L3EYC8"/>
<dbReference type="EMBL" id="CP017480">
    <property type="protein sequence ID" value="APG06053.1"/>
    <property type="molecule type" value="Genomic_DNA"/>
</dbReference>
<dbReference type="OrthoDB" id="5953997at2"/>
<feature type="chain" id="PRO_5013244786" evidence="2">
    <location>
        <begin position="21"/>
        <end position="122"/>
    </location>
</feature>
<evidence type="ECO:0000256" key="1">
    <source>
        <dbReference type="SAM" id="MobiDB-lite"/>
    </source>
</evidence>
<keyword evidence="2" id="KW-0732">Signal</keyword>
<accession>A0A1L3EYC8</accession>
<reference evidence="4" key="1">
    <citation type="submission" date="2016-09" db="EMBL/GenBank/DDBJ databases">
        <authorList>
            <person name="Lysoe E."/>
        </authorList>
    </citation>
    <scope>NUCLEOTIDE SEQUENCE [LARGE SCALE GENOMIC DNA]</scope>
    <source>
        <strain evidence="4">LJ96T</strain>
    </source>
</reference>
<feature type="region of interest" description="Disordered" evidence="1">
    <location>
        <begin position="100"/>
        <end position="122"/>
    </location>
</feature>
<gene>
    <name evidence="3" type="ORF">BJI69_20555</name>
</gene>
<sequence>MRIRQMVFVLTMAATSGASAQETKSVVTLPGVHASATPGCVEHGSNDGTSLSYACLNQLVASSATPVPLPRDADITKRPTNSLGLYNANSLSHRMGPNLGISVQPYRPKVTYPTPLAPTPAR</sequence>
<feature type="signal peptide" evidence="2">
    <location>
        <begin position="1"/>
        <end position="20"/>
    </location>
</feature>
<dbReference type="KEGG" id="lrz:BJI69_20555"/>
<protein>
    <submittedName>
        <fullName evidence="3">Uncharacterized protein</fullName>
    </submittedName>
</protein>